<dbReference type="STRING" id="135651.G0PAQ7"/>
<accession>G0PAQ7</accession>
<keyword evidence="2" id="KW-1185">Reference proteome</keyword>
<gene>
    <name evidence="1" type="ORF">CAEBREN_30874</name>
</gene>
<dbReference type="InParanoid" id="G0PAQ7"/>
<dbReference type="EMBL" id="GL380186">
    <property type="protein sequence ID" value="EGT49963.1"/>
    <property type="molecule type" value="Genomic_DNA"/>
</dbReference>
<name>G0PAQ7_CAEBE</name>
<feature type="non-terminal residue" evidence="1">
    <location>
        <position position="1"/>
    </location>
</feature>
<dbReference type="AlphaFoldDB" id="G0PAQ7"/>
<dbReference type="OrthoDB" id="5831400at2759"/>
<dbReference type="HOGENOM" id="CLU_2984868_0_0_1"/>
<evidence type="ECO:0000313" key="1">
    <source>
        <dbReference type="EMBL" id="EGT49963.1"/>
    </source>
</evidence>
<reference evidence="2" key="1">
    <citation type="submission" date="2011-07" db="EMBL/GenBank/DDBJ databases">
        <authorList>
            <consortium name="Caenorhabditis brenneri Sequencing and Analysis Consortium"/>
            <person name="Wilson R.K."/>
        </authorList>
    </citation>
    <scope>NUCLEOTIDE SEQUENCE [LARGE SCALE GENOMIC DNA]</scope>
    <source>
        <strain evidence="2">PB2801</strain>
    </source>
</reference>
<proteinExistence type="predicted"/>
<sequence length="58" mass="7038">RYRVRIEQNKEKLDRRIDEVWKKLLKMPIESQEVIDFISVAHSDLLTCNARRNLPEMI</sequence>
<protein>
    <submittedName>
        <fullName evidence="1">Uncharacterized protein</fullName>
    </submittedName>
</protein>
<dbReference type="Proteomes" id="UP000008068">
    <property type="component" value="Unassembled WGS sequence"/>
</dbReference>
<organism evidence="2">
    <name type="scientific">Caenorhabditis brenneri</name>
    <name type="common">Nematode worm</name>
    <dbReference type="NCBI Taxonomy" id="135651"/>
    <lineage>
        <taxon>Eukaryota</taxon>
        <taxon>Metazoa</taxon>
        <taxon>Ecdysozoa</taxon>
        <taxon>Nematoda</taxon>
        <taxon>Chromadorea</taxon>
        <taxon>Rhabditida</taxon>
        <taxon>Rhabditina</taxon>
        <taxon>Rhabditomorpha</taxon>
        <taxon>Rhabditoidea</taxon>
        <taxon>Rhabditidae</taxon>
        <taxon>Peloderinae</taxon>
        <taxon>Caenorhabditis</taxon>
    </lineage>
</organism>
<evidence type="ECO:0000313" key="2">
    <source>
        <dbReference type="Proteomes" id="UP000008068"/>
    </source>
</evidence>